<organism evidence="1">
    <name type="scientific">viral metagenome</name>
    <dbReference type="NCBI Taxonomy" id="1070528"/>
    <lineage>
        <taxon>unclassified sequences</taxon>
        <taxon>metagenomes</taxon>
        <taxon>organismal metagenomes</taxon>
    </lineage>
</organism>
<evidence type="ECO:0000313" key="1">
    <source>
        <dbReference type="EMBL" id="QHU30305.1"/>
    </source>
</evidence>
<reference evidence="1" key="1">
    <citation type="journal article" date="2020" name="Nature">
        <title>Giant virus diversity and host interactions through global metagenomics.</title>
        <authorList>
            <person name="Schulz F."/>
            <person name="Roux S."/>
            <person name="Paez-Espino D."/>
            <person name="Jungbluth S."/>
            <person name="Walsh D.A."/>
            <person name="Denef V.J."/>
            <person name="McMahon K.D."/>
            <person name="Konstantinidis K.T."/>
            <person name="Eloe-Fadrosh E.A."/>
            <person name="Kyrpides N.C."/>
            <person name="Woyke T."/>
        </authorList>
    </citation>
    <scope>NUCLEOTIDE SEQUENCE</scope>
    <source>
        <strain evidence="1">GVMAG-M-3300027833-11</strain>
    </source>
</reference>
<sequence>MPYLASTRFNTETWNQNKTWREHNKYTGCVYGSPVRIKDDVPIGANIIVLEMQNDINKIVGIGLMKNKLALDQKYKIYDWGNYNRYSYTGDFRINRESCSSDEEKTMAILDQLLFKGSRHLKRGSGITCLPSWIIHNRHINFTEKITNMFKDRY</sequence>
<accession>A0A6C0LJY1</accession>
<name>A0A6C0LJY1_9ZZZZ</name>
<dbReference type="EMBL" id="MN740505">
    <property type="protein sequence ID" value="QHU30305.1"/>
    <property type="molecule type" value="Genomic_DNA"/>
</dbReference>
<protein>
    <submittedName>
        <fullName evidence="1">Uncharacterized protein</fullName>
    </submittedName>
</protein>
<dbReference type="AlphaFoldDB" id="A0A6C0LJY1"/>
<proteinExistence type="predicted"/>